<dbReference type="EMBL" id="JAUIRO010000007">
    <property type="protein sequence ID" value="KAK0707025.1"/>
    <property type="molecule type" value="Genomic_DNA"/>
</dbReference>
<dbReference type="Pfam" id="PF00023">
    <property type="entry name" value="Ank"/>
    <property type="match status" value="1"/>
</dbReference>
<dbReference type="CDD" id="cd00180">
    <property type="entry name" value="PKc"/>
    <property type="match status" value="1"/>
</dbReference>
<dbReference type="InterPro" id="IPR002110">
    <property type="entry name" value="Ankyrin_rpt"/>
</dbReference>
<evidence type="ECO:0000256" key="2">
    <source>
        <dbReference type="ARBA" id="ARBA00023043"/>
    </source>
</evidence>
<dbReference type="Gene3D" id="1.10.510.10">
    <property type="entry name" value="Transferase(Phosphotransferase) domain 1"/>
    <property type="match status" value="1"/>
</dbReference>
<sequence>MTTETQGWDSRLNDADADTDATNPSRRYDLEQERLLQDVLVAVRNELPFIQPDRLTFISHLGQGSSFEVAKELFSPPEGMPYFTAVKRIIVRRNNYDGGAWDDTRAEQPLAFRCLVNVMREIRVLTHPKLRSHGCLVSAIGWGWTAKPWIATRPYLVMDYSDRASLARFASQCVITLAERRQLALDVAMGIRALHDCNIVHGDVKPANVLIYDFPHKAANNDRDFIAKLAGFGSALFEQDFASQDEYYLGTPKYNAPEICGRRRDSVEQHHNQLSEFEKFKAADCYSFGLLLWETFNGGNSFVEPSWLEPGEDAKEDAVLDLAFKFLNRLSTPSGHSENEAKMSAVHAKGWPYSNPTRSQMANYVNNYPQFRGQLDDFATTLEADLSEALQRTLSLCLRDEILQRDQIHDIVKTLSAEIGDRVPLGGNSTRRIGPPDHQPWNPKPNANQSIENHGIRLSPNAGSRLMVLPAPKRRETVVLTPQAYRYGYEDMFMAALKTQPPWYNQCEAATLIERELETETSPERKAQAHLQLALMFQIGYGIAPDSLGALRHLEAARENKVARAIFSRVRTALQLDEQGQEQTAPGAVDDVTCRNPAIFLGSALWRSEPENTNNSEDQTLNLGPISVASFRVLEILVKRGRFEPHELSEALTMACRDGLLDVAMLLAKHCTALSAINTDIPNLLHWLIMFNPDEAAELLRHLVSGPDGADQGDRLQGMRSLLASGHDQTTVLLPHRCMELYGTPLHWAVTAGYADIVTAFVSLGADVNARTQWMQTDQEEPDWSHTGHRTLQFARYMAHGRGHRAALQETIDVLVLRGLDINAVDSLGQTPLFVAVKNIDLEPYILEELLRAGAVGGTECEAREGNLVSSAVIGCAQRRLSAYKIPLLVSHVRDINACGPGDGSFNALHLCAILDAAPAAEALLQVPGIDADVETDRGDTAMSLAALKGPLGVLAALIRKGADLGRGETLAGAVSARQLGAIMMLIAAGSGVTFMSLGAEYNILHKAAAIDENRPSIVRKLLAKCQELCAQDAVNGFSGASWTPLHDAAYFGDVDGVMALLEAGADPTRHKLPSNFTYGGTPRELAIKIRESMKSGKLDFHPRVRAEQDHSELYSLNKLRRVETRFMDYITEIIDMLRRAEIELPQAALTAPHGNPPSYYSSTTRTTHVSENISENNPPSSPSSRPTDVSNTNSAMMGTIRAITANPVASERDAATILAWFSSRTLGSSVLGEDEGFG</sequence>
<dbReference type="PROSITE" id="PS50088">
    <property type="entry name" value="ANK_REPEAT"/>
    <property type="match status" value="4"/>
</dbReference>
<dbReference type="PROSITE" id="PS00108">
    <property type="entry name" value="PROTEIN_KINASE_ST"/>
    <property type="match status" value="1"/>
</dbReference>
<evidence type="ECO:0000313" key="7">
    <source>
        <dbReference type="Proteomes" id="UP001172101"/>
    </source>
</evidence>
<dbReference type="InterPro" id="IPR036770">
    <property type="entry name" value="Ankyrin_rpt-contain_sf"/>
</dbReference>
<keyword evidence="1" id="KW-0677">Repeat</keyword>
<gene>
    <name evidence="6" type="ORF">B0T26DRAFT_680607</name>
</gene>
<accession>A0AA40A0P0</accession>
<evidence type="ECO:0000256" key="4">
    <source>
        <dbReference type="SAM" id="MobiDB-lite"/>
    </source>
</evidence>
<feature type="repeat" description="ANK" evidence="3">
    <location>
        <begin position="744"/>
        <end position="773"/>
    </location>
</feature>
<dbReference type="PANTHER" id="PTHR24198:SF165">
    <property type="entry name" value="ANKYRIN REPEAT-CONTAINING PROTEIN-RELATED"/>
    <property type="match status" value="1"/>
</dbReference>
<feature type="compositionally biased region" description="Low complexity" evidence="4">
    <location>
        <begin position="1159"/>
        <end position="1185"/>
    </location>
</feature>
<feature type="repeat" description="ANK" evidence="3">
    <location>
        <begin position="828"/>
        <end position="855"/>
    </location>
</feature>
<dbReference type="Pfam" id="PF00069">
    <property type="entry name" value="Pkinase"/>
    <property type="match status" value="1"/>
</dbReference>
<dbReference type="GO" id="GO:0005524">
    <property type="term" value="F:ATP binding"/>
    <property type="evidence" value="ECO:0007669"/>
    <property type="project" value="InterPro"/>
</dbReference>
<name>A0AA40A0P0_9PEZI</name>
<organism evidence="6 7">
    <name type="scientific">Lasiosphaeria miniovina</name>
    <dbReference type="NCBI Taxonomy" id="1954250"/>
    <lineage>
        <taxon>Eukaryota</taxon>
        <taxon>Fungi</taxon>
        <taxon>Dikarya</taxon>
        <taxon>Ascomycota</taxon>
        <taxon>Pezizomycotina</taxon>
        <taxon>Sordariomycetes</taxon>
        <taxon>Sordariomycetidae</taxon>
        <taxon>Sordariales</taxon>
        <taxon>Lasiosphaeriaceae</taxon>
        <taxon>Lasiosphaeria</taxon>
    </lineage>
</organism>
<dbReference type="SUPFAM" id="SSF48403">
    <property type="entry name" value="Ankyrin repeat"/>
    <property type="match status" value="2"/>
</dbReference>
<dbReference type="PROSITE" id="PS50297">
    <property type="entry name" value="ANK_REP_REGION"/>
    <property type="match status" value="3"/>
</dbReference>
<evidence type="ECO:0000256" key="1">
    <source>
        <dbReference type="ARBA" id="ARBA00022737"/>
    </source>
</evidence>
<evidence type="ECO:0000313" key="6">
    <source>
        <dbReference type="EMBL" id="KAK0707025.1"/>
    </source>
</evidence>
<dbReference type="SUPFAM" id="SSF56112">
    <property type="entry name" value="Protein kinase-like (PK-like)"/>
    <property type="match status" value="1"/>
</dbReference>
<dbReference type="AlphaFoldDB" id="A0AA40A0P0"/>
<dbReference type="Gene3D" id="1.25.40.20">
    <property type="entry name" value="Ankyrin repeat-containing domain"/>
    <property type="match status" value="3"/>
</dbReference>
<dbReference type="GO" id="GO:0004672">
    <property type="term" value="F:protein kinase activity"/>
    <property type="evidence" value="ECO:0007669"/>
    <property type="project" value="InterPro"/>
</dbReference>
<dbReference type="Proteomes" id="UP001172101">
    <property type="component" value="Unassembled WGS sequence"/>
</dbReference>
<dbReference type="PROSITE" id="PS50011">
    <property type="entry name" value="PROTEIN_KINASE_DOM"/>
    <property type="match status" value="1"/>
</dbReference>
<dbReference type="InterPro" id="IPR011009">
    <property type="entry name" value="Kinase-like_dom_sf"/>
</dbReference>
<dbReference type="SMART" id="SM00248">
    <property type="entry name" value="ANK"/>
    <property type="match status" value="7"/>
</dbReference>
<evidence type="ECO:0000256" key="3">
    <source>
        <dbReference type="PROSITE-ProRule" id="PRU00023"/>
    </source>
</evidence>
<feature type="repeat" description="ANK" evidence="3">
    <location>
        <begin position="1041"/>
        <end position="1067"/>
    </location>
</feature>
<dbReference type="InterPro" id="IPR000719">
    <property type="entry name" value="Prot_kinase_dom"/>
</dbReference>
<dbReference type="Pfam" id="PF12796">
    <property type="entry name" value="Ank_2"/>
    <property type="match status" value="1"/>
</dbReference>
<keyword evidence="2 3" id="KW-0040">ANK repeat</keyword>
<proteinExistence type="predicted"/>
<dbReference type="SMART" id="SM00220">
    <property type="entry name" value="S_TKc"/>
    <property type="match status" value="1"/>
</dbReference>
<feature type="repeat" description="ANK" evidence="3">
    <location>
        <begin position="938"/>
        <end position="970"/>
    </location>
</feature>
<keyword evidence="7" id="KW-1185">Reference proteome</keyword>
<dbReference type="GeneID" id="85323781"/>
<feature type="region of interest" description="Disordered" evidence="4">
    <location>
        <begin position="1"/>
        <end position="26"/>
    </location>
</feature>
<reference evidence="6" key="1">
    <citation type="submission" date="2023-06" db="EMBL/GenBank/DDBJ databases">
        <title>Genome-scale phylogeny and comparative genomics of the fungal order Sordariales.</title>
        <authorList>
            <consortium name="Lawrence Berkeley National Laboratory"/>
            <person name="Hensen N."/>
            <person name="Bonometti L."/>
            <person name="Westerberg I."/>
            <person name="Brannstrom I.O."/>
            <person name="Guillou S."/>
            <person name="Cros-Aarteil S."/>
            <person name="Calhoun S."/>
            <person name="Haridas S."/>
            <person name="Kuo A."/>
            <person name="Mondo S."/>
            <person name="Pangilinan J."/>
            <person name="Riley R."/>
            <person name="LaButti K."/>
            <person name="Andreopoulos B."/>
            <person name="Lipzen A."/>
            <person name="Chen C."/>
            <person name="Yanf M."/>
            <person name="Daum C."/>
            <person name="Ng V."/>
            <person name="Clum A."/>
            <person name="Steindorff A."/>
            <person name="Ohm R."/>
            <person name="Martin F."/>
            <person name="Silar P."/>
            <person name="Natvig D."/>
            <person name="Lalanne C."/>
            <person name="Gautier V."/>
            <person name="Ament-velasquez S.L."/>
            <person name="Kruys A."/>
            <person name="Hutchinson M.I."/>
            <person name="Powell A.J."/>
            <person name="Barry K."/>
            <person name="Miller A.N."/>
            <person name="Grigoriev I.V."/>
            <person name="Debuchy R."/>
            <person name="Gladieux P."/>
            <person name="Thoren M.H."/>
            <person name="Johannesson H."/>
        </authorList>
    </citation>
    <scope>NUCLEOTIDE SEQUENCE</scope>
    <source>
        <strain evidence="6">SMH2392-1A</strain>
    </source>
</reference>
<dbReference type="PANTHER" id="PTHR24198">
    <property type="entry name" value="ANKYRIN REPEAT AND PROTEIN KINASE DOMAIN-CONTAINING PROTEIN"/>
    <property type="match status" value="1"/>
</dbReference>
<dbReference type="RefSeq" id="XP_060292119.1">
    <property type="nucleotide sequence ID" value="XM_060440511.1"/>
</dbReference>
<comment type="caution">
    <text evidence="6">The sequence shown here is derived from an EMBL/GenBank/DDBJ whole genome shotgun (WGS) entry which is preliminary data.</text>
</comment>
<protein>
    <recommendedName>
        <fullName evidence="5">Protein kinase domain-containing protein</fullName>
    </recommendedName>
</protein>
<dbReference type="InterPro" id="IPR008271">
    <property type="entry name" value="Ser/Thr_kinase_AS"/>
</dbReference>
<evidence type="ECO:0000259" key="5">
    <source>
        <dbReference type="PROSITE" id="PS50011"/>
    </source>
</evidence>
<dbReference type="GO" id="GO:0005737">
    <property type="term" value="C:cytoplasm"/>
    <property type="evidence" value="ECO:0007669"/>
    <property type="project" value="TreeGrafter"/>
</dbReference>
<feature type="region of interest" description="Disordered" evidence="4">
    <location>
        <begin position="1149"/>
        <end position="1193"/>
    </location>
</feature>
<feature type="domain" description="Protein kinase" evidence="5">
    <location>
        <begin position="55"/>
        <end position="419"/>
    </location>
</feature>